<dbReference type="EMBL" id="AAJBBI010000175">
    <property type="protein sequence ID" value="ECK2446013.1"/>
    <property type="molecule type" value="Genomic_DNA"/>
</dbReference>
<accession>A0A5Y4W983</accession>
<dbReference type="AlphaFoldDB" id="A0A5Y4W983"/>
<protein>
    <submittedName>
        <fullName evidence="1">Host nuclease inhibitor protein</fullName>
    </submittedName>
</protein>
<evidence type="ECO:0000313" key="1">
    <source>
        <dbReference type="EMBL" id="ECK2446013.1"/>
    </source>
</evidence>
<sequence>MKKITAYVWASGLIEFGDVVPDGALPVISGEPKTVKNAIEVLARHSRTRPVQLLVPGIPEAPDQRAAQKALIRFCRDVRFRVTRPRKAGVKRK</sequence>
<name>A0A5Y4W983_SALER</name>
<proteinExistence type="predicted"/>
<comment type="caution">
    <text evidence="1">The sequence shown here is derived from an EMBL/GenBank/DDBJ whole genome shotgun (WGS) entry which is preliminary data.</text>
</comment>
<organism evidence="1">
    <name type="scientific">Salmonella enterica</name>
    <name type="common">Salmonella choleraesuis</name>
    <dbReference type="NCBI Taxonomy" id="28901"/>
    <lineage>
        <taxon>Bacteria</taxon>
        <taxon>Pseudomonadati</taxon>
        <taxon>Pseudomonadota</taxon>
        <taxon>Gammaproteobacteria</taxon>
        <taxon>Enterobacterales</taxon>
        <taxon>Enterobacteriaceae</taxon>
        <taxon>Salmonella</taxon>
    </lineage>
</organism>
<reference evidence="1" key="1">
    <citation type="submission" date="2019-07" db="EMBL/GenBank/DDBJ databases">
        <authorList>
            <consortium name="NARMS: The National Antimicrobial Resistance Monitoring System"/>
        </authorList>
    </citation>
    <scope>NUCLEOTIDE SEQUENCE</scope>
    <source>
        <strain evidence="1">FSIS11922883</strain>
    </source>
</reference>
<gene>
    <name evidence="1" type="ORF">FQX94_23865</name>
</gene>